<evidence type="ECO:0000256" key="3">
    <source>
        <dbReference type="ARBA" id="ARBA00021330"/>
    </source>
</evidence>
<dbReference type="NCBIfam" id="TIGR04074">
    <property type="entry name" value="bacter_Hen1"/>
    <property type="match status" value="1"/>
</dbReference>
<evidence type="ECO:0000259" key="13">
    <source>
        <dbReference type="Pfam" id="PF08242"/>
    </source>
</evidence>
<evidence type="ECO:0000313" key="16">
    <source>
        <dbReference type="Proteomes" id="UP000315750"/>
    </source>
</evidence>
<comment type="similarity">
    <text evidence="2">Belongs to the methyltransferase superfamily. HEN1 family.</text>
</comment>
<evidence type="ECO:0000256" key="1">
    <source>
        <dbReference type="ARBA" id="ARBA00001946"/>
    </source>
</evidence>
<dbReference type="InterPro" id="IPR026610">
    <property type="entry name" value="Hen1"/>
</dbReference>
<proteinExistence type="inferred from homology"/>
<dbReference type="PANTHER" id="PTHR21404">
    <property type="entry name" value="HEN1"/>
    <property type="match status" value="1"/>
</dbReference>
<dbReference type="InterPro" id="IPR013217">
    <property type="entry name" value="Methyltransf_12"/>
</dbReference>
<evidence type="ECO:0000256" key="11">
    <source>
        <dbReference type="ARBA" id="ARBA00035025"/>
    </source>
</evidence>
<evidence type="ECO:0000313" key="15">
    <source>
        <dbReference type="EMBL" id="QDU58912.1"/>
    </source>
</evidence>
<dbReference type="Proteomes" id="UP000315750">
    <property type="component" value="Chromosome"/>
</dbReference>
<dbReference type="InterPro" id="IPR024026">
    <property type="entry name" value="3'-RNA_MeTfrase_Hen1_bac"/>
</dbReference>
<dbReference type="GO" id="GO:0090486">
    <property type="term" value="F:small RNA 2'-O-methyltransferase activity"/>
    <property type="evidence" value="ECO:0007669"/>
    <property type="project" value="UniProtKB-EC"/>
</dbReference>
<dbReference type="AlphaFoldDB" id="A0A518AW19"/>
<keyword evidence="6" id="KW-0949">S-adenosyl-L-methionine</keyword>
<dbReference type="Pfam" id="PF08242">
    <property type="entry name" value="Methyltransf_12"/>
    <property type="match status" value="1"/>
</dbReference>
<dbReference type="InterPro" id="IPR029063">
    <property type="entry name" value="SAM-dependent_MTases_sf"/>
</dbReference>
<protein>
    <recommendedName>
        <fullName evidence="3">Small RNA 2'-O-methyltransferase</fullName>
        <ecNumber evidence="11">2.1.1.386</ecNumber>
    </recommendedName>
</protein>
<dbReference type="Gene3D" id="3.40.50.150">
    <property type="entry name" value="Vaccinia Virus protein VP39"/>
    <property type="match status" value="1"/>
</dbReference>
<name>A0A518AW19_9BACT</name>
<evidence type="ECO:0000256" key="5">
    <source>
        <dbReference type="ARBA" id="ARBA00022679"/>
    </source>
</evidence>
<dbReference type="RefSeq" id="WP_145251455.1">
    <property type="nucleotide sequence ID" value="NZ_CP036278.1"/>
</dbReference>
<evidence type="ECO:0000256" key="12">
    <source>
        <dbReference type="ARBA" id="ARBA00048418"/>
    </source>
</evidence>
<evidence type="ECO:0000256" key="2">
    <source>
        <dbReference type="ARBA" id="ARBA00009026"/>
    </source>
</evidence>
<dbReference type="KEGG" id="amuc:Pan181_51530"/>
<dbReference type="InterPro" id="IPR038546">
    <property type="entry name" value="Hen1_N_sf"/>
</dbReference>
<dbReference type="GO" id="GO:0001510">
    <property type="term" value="P:RNA methylation"/>
    <property type="evidence" value="ECO:0007669"/>
    <property type="project" value="InterPro"/>
</dbReference>
<comment type="catalytic activity">
    <reaction evidence="12">
        <text>small RNA 3'-end nucleotide + S-adenosyl-L-methionine = small RNA 3'-end 2'-O-methylnucleotide + S-adenosyl-L-homocysteine + H(+)</text>
        <dbReference type="Rhea" id="RHEA:37887"/>
        <dbReference type="Rhea" id="RHEA-COMP:10415"/>
        <dbReference type="Rhea" id="RHEA-COMP:10416"/>
        <dbReference type="ChEBI" id="CHEBI:15378"/>
        <dbReference type="ChEBI" id="CHEBI:57856"/>
        <dbReference type="ChEBI" id="CHEBI:59789"/>
        <dbReference type="ChEBI" id="CHEBI:74896"/>
        <dbReference type="ChEBI" id="CHEBI:74898"/>
        <dbReference type="EC" id="2.1.1.386"/>
    </reaction>
</comment>
<evidence type="ECO:0000256" key="9">
    <source>
        <dbReference type="ARBA" id="ARBA00022884"/>
    </source>
</evidence>
<evidence type="ECO:0000256" key="10">
    <source>
        <dbReference type="ARBA" id="ARBA00023158"/>
    </source>
</evidence>
<dbReference type="OrthoDB" id="626362at2"/>
<dbReference type="EMBL" id="CP036278">
    <property type="protein sequence ID" value="QDU58912.1"/>
    <property type="molecule type" value="Genomic_DNA"/>
</dbReference>
<dbReference type="CDD" id="cd02440">
    <property type="entry name" value="AdoMet_MTases"/>
    <property type="match status" value="1"/>
</dbReference>
<evidence type="ECO:0000256" key="4">
    <source>
        <dbReference type="ARBA" id="ARBA00022603"/>
    </source>
</evidence>
<evidence type="ECO:0000256" key="7">
    <source>
        <dbReference type="ARBA" id="ARBA00022723"/>
    </source>
</evidence>
<dbReference type="EC" id="2.1.1.386" evidence="11"/>
<keyword evidence="9" id="KW-0694">RNA-binding</keyword>
<keyword evidence="7" id="KW-0479">Metal-binding</keyword>
<keyword evidence="5" id="KW-0808">Transferase</keyword>
<sequence>MLLTISTTHAPATDLGFLLQKHPDRCQTFELAVGKAHVFYPEASTECCTACLLLDIDPVELVRGRGNWKGGLLDQYVNDRPYVASSLMSVAIAQVFRSALSGKAPQREELVDTPLPLTARLEVLPVRGTAQTSPLELIEKLFAPLGYEIQATRHPLDEQFPEWGEGPYFTIELQHTIPLAKLLQHLYVLIPVFDNKKHYYIGSDEVDKLLTKGESWLADHPERATITRRYLTKRHSLVRQALARLVEEEATETDDDLTETPPSAETITPAEERELSLHDQRLGAVLAAIRSTGARRVLDLGCGEGKLLRELLADSQFTEILGMDVSVRALEIAHRRLKLDRLPDRQRDRIRLIHGALTYRDARLANFDAAALVEVIEHLDPPRLAALERVVFEHARPRAVVLTTPNREYNTMWESLPAGQMRHSDHRFEWTREEFETWARQLATRFGYQVRFLPVGPAEPEIGAPSQMAIFEWEGGESSSSVPLEIGDGN</sequence>
<evidence type="ECO:0000256" key="6">
    <source>
        <dbReference type="ARBA" id="ARBA00022691"/>
    </source>
</evidence>
<dbReference type="Pfam" id="PF12623">
    <property type="entry name" value="Hen1_L"/>
    <property type="match status" value="1"/>
</dbReference>
<organism evidence="15 16">
    <name type="scientific">Aeoliella mucimassa</name>
    <dbReference type="NCBI Taxonomy" id="2527972"/>
    <lineage>
        <taxon>Bacteria</taxon>
        <taxon>Pseudomonadati</taxon>
        <taxon>Planctomycetota</taxon>
        <taxon>Planctomycetia</taxon>
        <taxon>Pirellulales</taxon>
        <taxon>Lacipirellulaceae</taxon>
        <taxon>Aeoliella</taxon>
    </lineage>
</organism>
<dbReference type="GO" id="GO:0003723">
    <property type="term" value="F:RNA binding"/>
    <property type="evidence" value="ECO:0007669"/>
    <property type="project" value="UniProtKB-KW"/>
</dbReference>
<feature type="domain" description="Methyltransferase type 12" evidence="13">
    <location>
        <begin position="298"/>
        <end position="400"/>
    </location>
</feature>
<keyword evidence="4" id="KW-0489">Methyltransferase</keyword>
<accession>A0A518AW19</accession>
<evidence type="ECO:0000259" key="14">
    <source>
        <dbReference type="Pfam" id="PF12623"/>
    </source>
</evidence>
<dbReference type="GO" id="GO:0031047">
    <property type="term" value="P:regulatory ncRNA-mediated gene silencing"/>
    <property type="evidence" value="ECO:0007669"/>
    <property type="project" value="UniProtKB-KW"/>
</dbReference>
<dbReference type="Gene3D" id="3.30.1610.20">
    <property type="entry name" value="Hen1, N-terminal domain"/>
    <property type="match status" value="1"/>
</dbReference>
<gene>
    <name evidence="15" type="ORF">Pan181_51530</name>
</gene>
<evidence type="ECO:0000256" key="8">
    <source>
        <dbReference type="ARBA" id="ARBA00022842"/>
    </source>
</evidence>
<dbReference type="InterPro" id="IPR024740">
    <property type="entry name" value="Hen1_N"/>
</dbReference>
<dbReference type="SUPFAM" id="SSF53335">
    <property type="entry name" value="S-adenosyl-L-methionine-dependent methyltransferases"/>
    <property type="match status" value="1"/>
</dbReference>
<comment type="cofactor">
    <cofactor evidence="1">
        <name>Mg(2+)</name>
        <dbReference type="ChEBI" id="CHEBI:18420"/>
    </cofactor>
</comment>
<dbReference type="GO" id="GO:0046872">
    <property type="term" value="F:metal ion binding"/>
    <property type="evidence" value="ECO:0007669"/>
    <property type="project" value="UniProtKB-KW"/>
</dbReference>
<dbReference type="PANTHER" id="PTHR21404:SF3">
    <property type="entry name" value="SMALL RNA 2'-O-METHYLTRANSFERASE"/>
    <property type="match status" value="1"/>
</dbReference>
<feature type="domain" description="Hen1 N-terminal" evidence="14">
    <location>
        <begin position="1"/>
        <end position="245"/>
    </location>
</feature>
<reference evidence="15 16" key="1">
    <citation type="submission" date="2019-02" db="EMBL/GenBank/DDBJ databases">
        <title>Deep-cultivation of Planctomycetes and their phenomic and genomic characterization uncovers novel biology.</title>
        <authorList>
            <person name="Wiegand S."/>
            <person name="Jogler M."/>
            <person name="Boedeker C."/>
            <person name="Pinto D."/>
            <person name="Vollmers J."/>
            <person name="Rivas-Marin E."/>
            <person name="Kohn T."/>
            <person name="Peeters S.H."/>
            <person name="Heuer A."/>
            <person name="Rast P."/>
            <person name="Oberbeckmann S."/>
            <person name="Bunk B."/>
            <person name="Jeske O."/>
            <person name="Meyerdierks A."/>
            <person name="Storesund J.E."/>
            <person name="Kallscheuer N."/>
            <person name="Luecker S."/>
            <person name="Lage O.M."/>
            <person name="Pohl T."/>
            <person name="Merkel B.J."/>
            <person name="Hornburger P."/>
            <person name="Mueller R.-W."/>
            <person name="Bruemmer F."/>
            <person name="Labrenz M."/>
            <person name="Spormann A.M."/>
            <person name="Op den Camp H."/>
            <person name="Overmann J."/>
            <person name="Amann R."/>
            <person name="Jetten M.S.M."/>
            <person name="Mascher T."/>
            <person name="Medema M.H."/>
            <person name="Devos D.P."/>
            <person name="Kaster A.-K."/>
            <person name="Ovreas L."/>
            <person name="Rohde M."/>
            <person name="Galperin M.Y."/>
            <person name="Jogler C."/>
        </authorList>
    </citation>
    <scope>NUCLEOTIDE SEQUENCE [LARGE SCALE GENOMIC DNA]</scope>
    <source>
        <strain evidence="15 16">Pan181</strain>
    </source>
</reference>
<keyword evidence="8" id="KW-0460">Magnesium</keyword>
<keyword evidence="16" id="KW-1185">Reference proteome</keyword>
<keyword evidence="10" id="KW-0943">RNA-mediated gene silencing</keyword>